<accession>A0A9E6ZUD8</accession>
<dbReference type="InterPro" id="IPR036277">
    <property type="entry name" value="SMC_hinge_sf"/>
</dbReference>
<dbReference type="Gene3D" id="1.20.1060.20">
    <property type="match status" value="1"/>
</dbReference>
<evidence type="ECO:0000313" key="9">
    <source>
        <dbReference type="Proteomes" id="UP000829401"/>
    </source>
</evidence>
<dbReference type="HAMAP" id="MF_01894">
    <property type="entry name" value="Smc_prok"/>
    <property type="match status" value="1"/>
</dbReference>
<dbReference type="InterPro" id="IPR003395">
    <property type="entry name" value="RecF/RecN/SMC_N"/>
</dbReference>
<gene>
    <name evidence="7 8" type="primary">smc</name>
    <name evidence="8" type="ORF">K1I37_09505</name>
</gene>
<keyword evidence="9" id="KW-1185">Reference proteome</keyword>
<dbReference type="Pfam" id="PF06470">
    <property type="entry name" value="SMC_hinge"/>
    <property type="match status" value="1"/>
</dbReference>
<dbReference type="PIRSF" id="PIRSF005719">
    <property type="entry name" value="SMC"/>
    <property type="match status" value="1"/>
</dbReference>
<dbReference type="InterPro" id="IPR027417">
    <property type="entry name" value="P-loop_NTPase"/>
</dbReference>
<evidence type="ECO:0000256" key="7">
    <source>
        <dbReference type="HAMAP-Rule" id="MF_01894"/>
    </source>
</evidence>
<feature type="binding site" evidence="7">
    <location>
        <begin position="32"/>
        <end position="39"/>
    </location>
    <ligand>
        <name>ATP</name>
        <dbReference type="ChEBI" id="CHEBI:30616"/>
    </ligand>
</feature>
<dbReference type="AlphaFoldDB" id="T0C5V6"/>
<comment type="domain">
    <text evidence="7">Contains large globular domains required for ATP hydrolysis at each terminus and a third globular domain forming a flexible hinge near the middle of the molecule. These domains are separated by coiled-coil structures.</text>
</comment>
<dbReference type="GO" id="GO:0007059">
    <property type="term" value="P:chromosome segregation"/>
    <property type="evidence" value="ECO:0007669"/>
    <property type="project" value="UniProtKB-UniRule"/>
</dbReference>
<dbReference type="SUPFAM" id="SSF75553">
    <property type="entry name" value="Smc hinge domain"/>
    <property type="match status" value="1"/>
</dbReference>
<dbReference type="STRING" id="1356854.N007_03240"/>
<evidence type="ECO:0000256" key="6">
    <source>
        <dbReference type="ARBA" id="ARBA00023125"/>
    </source>
</evidence>
<dbReference type="GO" id="GO:0006260">
    <property type="term" value="P:DNA replication"/>
    <property type="evidence" value="ECO:0007669"/>
    <property type="project" value="UniProtKB-UniRule"/>
</dbReference>
<dbReference type="FunFam" id="3.40.50.300:FF:000984">
    <property type="entry name" value="Chromosome partition protein Smc"/>
    <property type="match status" value="1"/>
</dbReference>
<protein>
    <recommendedName>
        <fullName evidence="7">Chromosome partition protein Smc</fullName>
    </recommendedName>
</protein>
<feature type="coiled-coil region" evidence="7">
    <location>
        <begin position="794"/>
        <end position="863"/>
    </location>
</feature>
<dbReference type="Pfam" id="PF02463">
    <property type="entry name" value="SMC_N"/>
    <property type="match status" value="1"/>
</dbReference>
<dbReference type="GO" id="GO:0030261">
    <property type="term" value="P:chromosome condensation"/>
    <property type="evidence" value="ECO:0007669"/>
    <property type="project" value="InterPro"/>
</dbReference>
<comment type="subunit">
    <text evidence="7">Homodimer.</text>
</comment>
<evidence type="ECO:0000256" key="3">
    <source>
        <dbReference type="ARBA" id="ARBA00022741"/>
    </source>
</evidence>
<evidence type="ECO:0000313" key="8">
    <source>
        <dbReference type="EMBL" id="UNO50645.1"/>
    </source>
</evidence>
<organism evidence="8 9">
    <name type="scientific">Alicyclobacillus acidoterrestris (strain ATCC 49025 / DSM 3922 / CIP 106132 / NCIMB 13137 / GD3B)</name>
    <dbReference type="NCBI Taxonomy" id="1356854"/>
    <lineage>
        <taxon>Bacteria</taxon>
        <taxon>Bacillati</taxon>
        <taxon>Bacillota</taxon>
        <taxon>Bacilli</taxon>
        <taxon>Bacillales</taxon>
        <taxon>Alicyclobacillaceae</taxon>
        <taxon>Alicyclobacillus</taxon>
    </lineage>
</organism>
<dbReference type="GO" id="GO:0005694">
    <property type="term" value="C:chromosome"/>
    <property type="evidence" value="ECO:0007669"/>
    <property type="project" value="InterPro"/>
</dbReference>
<dbReference type="GO" id="GO:0005524">
    <property type="term" value="F:ATP binding"/>
    <property type="evidence" value="ECO:0007669"/>
    <property type="project" value="UniProtKB-UniRule"/>
</dbReference>
<comment type="function">
    <text evidence="7">Required for chromosome condensation and partitioning.</text>
</comment>
<dbReference type="InterPro" id="IPR011890">
    <property type="entry name" value="SMC_prok"/>
</dbReference>
<keyword evidence="5 7" id="KW-0175">Coiled coil</keyword>
<dbReference type="EMBL" id="CP080467">
    <property type="protein sequence ID" value="UNO50645.1"/>
    <property type="molecule type" value="Genomic_DNA"/>
</dbReference>
<dbReference type="InterPro" id="IPR010935">
    <property type="entry name" value="SMC_hinge"/>
</dbReference>
<sequence length="1190" mass="133828">MYLKQIEIIGFKSFADKSKLVLAPGVTGVVGPNGSGKSNIADAIRWVLGEQSVRNLRGSKMEDVIFAGSETRKPTNLCEVSLVLDNEDRHLQVVFDEVTITRRVFRSGESEYFINRQPCRLKDIHELFMDTGLGRDAYSIIGQGKIEEMLSTRAEDRRGPFEDAAGIVKFKHRRREAERKLEETKANLVRVEDILAELEEQVGPLEREKERAERYREFADALQKAEIALLVVEIDKLNERFQQATRSVADRQAARDLAQVSVEAAEAKWQQQRQALDELTQQVEQLQQHYVAVVEQRQKQQGDLALIEQELGYLEETERTRLAQQAQHVEELKTLDASIEQLRESHQAAEGKLHVLSGELEVAAEGSKESRRVEISNEIDNLNAEYIEANHRAATLRNELKMLEEQLQSDAGKRAKYEQDAARWTEQIEQANRAIAEVQASMQQLTQQLEQAADEIRACDAAYEEATAAEASAVAELQQVRASIQTLSARHDLLRDLEEGYDGYALGVRTVMQQASRNRLSGIHGTVAELVRVPKDVEMAVETALGGALQNIVVATEADARAAIQMLKQRQAGRATFMPIDVIQSRRLRDAEIQRVRGQAGFVGIASDLVETDAAFRQVVEHLLGNVVVADTLEHANALARVLQYRVRIVTYQGDVVAPGGVMSGGHHQRKGPGLLGRSRERTDLEEKLAQLRAREEDLRAQQAKLRLTVTEAQSRRAEAQRVLEQHATQQQALEVTLRDHEHAKSSAEERLAALEWEFHQLASGKEAIAQRHEEAARSLAETDALLATIAQAMTAQREALAEFEKQQQVMQERLTGLRIEVATLRQERDTLRVRLDEALERKARLQELMASAETESRAFAERKAKLLAQAQTASEQVTTLVDEVSTRQSHLDDARQARLQLEAEVRHLEQAVSKERQEFGQAEELLHRAQVAAERADADLAHALQKMGDSFGMTYEWAKERYPLTTTPEELEREVQRLRRSLQALGDVNLGAIEEYQRLAERIGFLTQQRDDLVSAQEKLDELIEEIDTEMANRFLETFHQIQEEFAKSFEVLFGGGEARLELTQPDDPLTTGIDVIAKPPGKRLQNLNLLSGGERALTAMALLFAILRVRPVPFCVLDEVEAALDEANVARFAQQLRMFAGETQFIVITHRRGTMEEADALYGVTMPERGVSSLVSVRLTDDLDFETA</sequence>
<proteinExistence type="inferred from homology"/>
<dbReference type="GO" id="GO:0007062">
    <property type="term" value="P:sister chromatid cohesion"/>
    <property type="evidence" value="ECO:0007669"/>
    <property type="project" value="InterPro"/>
</dbReference>
<evidence type="ECO:0000256" key="5">
    <source>
        <dbReference type="ARBA" id="ARBA00023054"/>
    </source>
</evidence>
<feature type="coiled-coil region" evidence="7">
    <location>
        <begin position="325"/>
        <end position="469"/>
    </location>
</feature>
<dbReference type="FunFam" id="3.40.50.300:FF:000901">
    <property type="entry name" value="Chromosome partition protein Smc"/>
    <property type="match status" value="1"/>
</dbReference>
<feature type="coiled-coil region" evidence="7">
    <location>
        <begin position="675"/>
        <end position="758"/>
    </location>
</feature>
<dbReference type="GO" id="GO:0016887">
    <property type="term" value="F:ATP hydrolysis activity"/>
    <property type="evidence" value="ECO:0007669"/>
    <property type="project" value="InterPro"/>
</dbReference>
<dbReference type="InterPro" id="IPR024704">
    <property type="entry name" value="SMC"/>
</dbReference>
<feature type="coiled-coil region" evidence="7">
    <location>
        <begin position="167"/>
        <end position="296"/>
    </location>
</feature>
<dbReference type="Proteomes" id="UP000829401">
    <property type="component" value="Chromosome"/>
</dbReference>
<reference evidence="9" key="1">
    <citation type="journal article" date="2022" name="G3 (Bethesda)">
        <title>Unveiling the complete genome sequence of Alicyclobacillus acidoterrestris DSM 3922T, a taint-producing strain.</title>
        <authorList>
            <person name="Leonardo I.C."/>
            <person name="Barreto Crespo M.T."/>
            <person name="Gaspar F.B."/>
        </authorList>
    </citation>
    <scope>NUCLEOTIDE SEQUENCE [LARGE SCALE GENOMIC DNA]</scope>
    <source>
        <strain evidence="9">DSM 3922</strain>
    </source>
</reference>
<evidence type="ECO:0000256" key="2">
    <source>
        <dbReference type="ARBA" id="ARBA00022490"/>
    </source>
</evidence>
<dbReference type="eggNOG" id="COG1196">
    <property type="taxonomic scope" value="Bacteria"/>
</dbReference>
<dbReference type="RefSeq" id="WP_021295477.1">
    <property type="nucleotide sequence ID" value="NZ_AURB01000068.1"/>
</dbReference>
<evidence type="ECO:0000256" key="1">
    <source>
        <dbReference type="ARBA" id="ARBA00004496"/>
    </source>
</evidence>
<keyword evidence="4 7" id="KW-0067">ATP-binding</keyword>
<keyword evidence="2 7" id="KW-0963">Cytoplasm</keyword>
<dbReference type="PANTHER" id="PTHR43977">
    <property type="entry name" value="STRUCTURAL MAINTENANCE OF CHROMOSOMES PROTEIN 3"/>
    <property type="match status" value="1"/>
</dbReference>
<dbReference type="CDD" id="cd03278">
    <property type="entry name" value="ABC_SMC_barmotin"/>
    <property type="match status" value="2"/>
</dbReference>
<dbReference type="SUPFAM" id="SSF52540">
    <property type="entry name" value="P-loop containing nucleoside triphosphate hydrolases"/>
    <property type="match status" value="1"/>
</dbReference>
<feature type="coiled-coil region" evidence="7">
    <location>
        <begin position="892"/>
        <end position="926"/>
    </location>
</feature>
<evidence type="ECO:0000256" key="4">
    <source>
        <dbReference type="ARBA" id="ARBA00022840"/>
    </source>
</evidence>
<dbReference type="KEGG" id="aaco:K1I37_09505"/>
<feature type="coiled-coil region" evidence="7">
    <location>
        <begin position="1007"/>
        <end position="1034"/>
    </location>
</feature>
<dbReference type="NCBIfam" id="TIGR02168">
    <property type="entry name" value="SMC_prok_B"/>
    <property type="match status" value="1"/>
</dbReference>
<dbReference type="OrthoDB" id="9808768at2"/>
<dbReference type="GO" id="GO:0005737">
    <property type="term" value="C:cytoplasm"/>
    <property type="evidence" value="ECO:0007669"/>
    <property type="project" value="UniProtKB-SubCell"/>
</dbReference>
<keyword evidence="3 7" id="KW-0547">Nucleotide-binding</keyword>
<dbReference type="Gene3D" id="3.30.70.1620">
    <property type="match status" value="1"/>
</dbReference>
<keyword evidence="6 7" id="KW-0238">DNA-binding</keyword>
<dbReference type="SMART" id="SM00968">
    <property type="entry name" value="SMC_hinge"/>
    <property type="match status" value="1"/>
</dbReference>
<comment type="similarity">
    <text evidence="7">Belongs to the SMC family.</text>
</comment>
<dbReference type="Gene3D" id="3.40.50.300">
    <property type="entry name" value="P-loop containing nucleotide triphosphate hydrolases"/>
    <property type="match status" value="2"/>
</dbReference>
<dbReference type="GO" id="GO:0003677">
    <property type="term" value="F:DNA binding"/>
    <property type="evidence" value="ECO:0007669"/>
    <property type="project" value="UniProtKB-UniRule"/>
</dbReference>
<accession>T0C5V6</accession>
<name>T0C5V6_ALIAG</name>
<comment type="subcellular location">
    <subcellularLocation>
        <location evidence="1 7">Cytoplasm</location>
    </subcellularLocation>
</comment>